<dbReference type="InterPro" id="IPR003356">
    <property type="entry name" value="DNA_methylase_A-5"/>
</dbReference>
<dbReference type="InterPro" id="IPR000055">
    <property type="entry name" value="Restrct_endonuc_typeI_TRD"/>
</dbReference>
<gene>
    <name evidence="7" type="ORF">PROAA_660001</name>
</gene>
<dbReference type="InterPro" id="IPR044946">
    <property type="entry name" value="Restrct_endonuc_typeI_TRD_sf"/>
</dbReference>
<dbReference type="GO" id="GO:0009307">
    <property type="term" value="P:DNA restriction-modification system"/>
    <property type="evidence" value="ECO:0007669"/>
    <property type="project" value="UniProtKB-KW"/>
</dbReference>
<keyword evidence="3" id="KW-0680">Restriction system</keyword>
<dbReference type="Gene3D" id="3.90.220.20">
    <property type="entry name" value="DNA methylase specificity domains"/>
    <property type="match status" value="1"/>
</dbReference>
<dbReference type="SUPFAM" id="SSF53335">
    <property type="entry name" value="S-adenosyl-L-methionine-dependent methyltransferases"/>
    <property type="match status" value="1"/>
</dbReference>
<evidence type="ECO:0000313" key="8">
    <source>
        <dbReference type="Proteomes" id="UP000199600"/>
    </source>
</evidence>
<evidence type="ECO:0000313" key="7">
    <source>
        <dbReference type="EMBL" id="SBT10767.1"/>
    </source>
</evidence>
<dbReference type="RefSeq" id="WP_245664311.1">
    <property type="nucleotide sequence ID" value="NZ_FLQY01000369.1"/>
</dbReference>
<dbReference type="InterPro" id="IPR029063">
    <property type="entry name" value="SAM-dependent_MTases_sf"/>
</dbReference>
<evidence type="ECO:0000256" key="4">
    <source>
        <dbReference type="ARBA" id="ARBA00023125"/>
    </source>
</evidence>
<dbReference type="Pfam" id="PF02384">
    <property type="entry name" value="N6_Mtase"/>
    <property type="match status" value="1"/>
</dbReference>
<dbReference type="EMBL" id="FLQY01000369">
    <property type="protein sequence ID" value="SBT10767.1"/>
    <property type="molecule type" value="Genomic_DNA"/>
</dbReference>
<keyword evidence="8" id="KW-1185">Reference proteome</keyword>
<dbReference type="Gene3D" id="3.40.50.150">
    <property type="entry name" value="Vaccinia Virus protein VP39"/>
    <property type="match status" value="1"/>
</dbReference>
<feature type="domain" description="Type I restriction modification DNA specificity" evidence="5">
    <location>
        <begin position="151"/>
        <end position="323"/>
    </location>
</feature>
<dbReference type="GO" id="GO:0003677">
    <property type="term" value="F:DNA binding"/>
    <property type="evidence" value="ECO:0007669"/>
    <property type="project" value="UniProtKB-KW"/>
</dbReference>
<sequence>MSLRKLLLESCNLHTVLDCPGGTFQGAGVKTVVLFFEKGAPTRTVWYYQLDPGRNMGKTNPLNDADLAEFVELQKTQADTEKSWSVDATTIDTTTYDLSVKNPNGGEEVIHRSPQAIMGEVAALDAESADVLANIRSLESHLQSVFTEQGGWEEKRLDDLYRIGSSKRVLKSQWKSEGVPFYRGREITKLAADGRVDNELFISGEHFAELAKQTGVPAAGDIVITAIGTIGNAHIVREEDRFYFKDASVLWMKRTSDICSEFTSLWLKSALFFDQLDRGNGATVDTLTIQRLQSMKICIPSVSMQQEIVTALSAVRDETERLESLYQQKLTALDNLKKSLLQQAFSGQL</sequence>
<dbReference type="InterPro" id="IPR052021">
    <property type="entry name" value="Type-I_RS_S_subunit"/>
</dbReference>
<proteinExistence type="inferred from homology"/>
<dbReference type="GO" id="GO:0008170">
    <property type="term" value="F:N-methyltransferase activity"/>
    <property type="evidence" value="ECO:0007669"/>
    <property type="project" value="InterPro"/>
</dbReference>
<protein>
    <submittedName>
        <fullName evidence="7">Uncharacterized protein</fullName>
    </submittedName>
</protein>
<dbReference type="Proteomes" id="UP000199600">
    <property type="component" value="Unassembled WGS sequence"/>
</dbReference>
<accession>A0A1A8Y172</accession>
<keyword evidence="4" id="KW-0238">DNA-binding</keyword>
<organism evidence="7 8">
    <name type="scientific">Candidatus Propionivibrio aalborgensis</name>
    <dbReference type="NCBI Taxonomy" id="1860101"/>
    <lineage>
        <taxon>Bacteria</taxon>
        <taxon>Pseudomonadati</taxon>
        <taxon>Pseudomonadota</taxon>
        <taxon>Betaproteobacteria</taxon>
        <taxon>Rhodocyclales</taxon>
        <taxon>Rhodocyclaceae</taxon>
        <taxon>Propionivibrio</taxon>
    </lineage>
</organism>
<dbReference type="PANTHER" id="PTHR30408:SF12">
    <property type="entry name" value="TYPE I RESTRICTION ENZYME MJAVIII SPECIFICITY SUBUNIT"/>
    <property type="match status" value="1"/>
</dbReference>
<reference evidence="7 8" key="1">
    <citation type="submission" date="2016-06" db="EMBL/GenBank/DDBJ databases">
        <authorList>
            <person name="Kjaerup R.B."/>
            <person name="Dalgaard T.S."/>
            <person name="Juul-Madsen H.R."/>
        </authorList>
    </citation>
    <scope>NUCLEOTIDE SEQUENCE [LARGE SCALE GENOMIC DNA]</scope>
    <source>
        <strain evidence="7">2</strain>
    </source>
</reference>
<comment type="similarity">
    <text evidence="1">Belongs to the N(4)/N(6)-methyltransferase family.</text>
</comment>
<evidence type="ECO:0000256" key="2">
    <source>
        <dbReference type="ARBA" id="ARBA00010923"/>
    </source>
</evidence>
<dbReference type="Pfam" id="PF01420">
    <property type="entry name" value="Methylase_S"/>
    <property type="match status" value="1"/>
</dbReference>
<name>A0A1A8Y172_9RHOO</name>
<dbReference type="PANTHER" id="PTHR30408">
    <property type="entry name" value="TYPE-1 RESTRICTION ENZYME ECOKI SPECIFICITY PROTEIN"/>
    <property type="match status" value="1"/>
</dbReference>
<evidence type="ECO:0000259" key="5">
    <source>
        <dbReference type="Pfam" id="PF01420"/>
    </source>
</evidence>
<evidence type="ECO:0000259" key="6">
    <source>
        <dbReference type="Pfam" id="PF02384"/>
    </source>
</evidence>
<feature type="domain" description="DNA methylase adenine-specific" evidence="6">
    <location>
        <begin position="3"/>
        <end position="108"/>
    </location>
</feature>
<dbReference type="SUPFAM" id="SSF116734">
    <property type="entry name" value="DNA methylase specificity domain"/>
    <property type="match status" value="1"/>
</dbReference>
<evidence type="ECO:0000256" key="1">
    <source>
        <dbReference type="ARBA" id="ARBA00006594"/>
    </source>
</evidence>
<evidence type="ECO:0000256" key="3">
    <source>
        <dbReference type="ARBA" id="ARBA00022747"/>
    </source>
</evidence>
<dbReference type="AlphaFoldDB" id="A0A1A8Y172"/>
<comment type="similarity">
    <text evidence="2">Belongs to the type-I restriction system S methylase family.</text>
</comment>